<evidence type="ECO:0000313" key="3">
    <source>
        <dbReference type="Proteomes" id="UP000521227"/>
    </source>
</evidence>
<feature type="domain" description="PTS EIIA type-2" evidence="1">
    <location>
        <begin position="4"/>
        <end position="146"/>
    </location>
</feature>
<dbReference type="InterPro" id="IPR051541">
    <property type="entry name" value="PTS_SugarTrans_NitroReg"/>
</dbReference>
<evidence type="ECO:0000259" key="1">
    <source>
        <dbReference type="PROSITE" id="PS51094"/>
    </source>
</evidence>
<gene>
    <name evidence="2" type="ORF">HNQ36_005104</name>
</gene>
<evidence type="ECO:0000313" key="2">
    <source>
        <dbReference type="EMBL" id="MBB5055093.1"/>
    </source>
</evidence>
<dbReference type="InterPro" id="IPR002178">
    <property type="entry name" value="PTS_EIIA_type-2_dom"/>
</dbReference>
<dbReference type="EMBL" id="JACHIJ010000011">
    <property type="protein sequence ID" value="MBB5055093.1"/>
    <property type="molecule type" value="Genomic_DNA"/>
</dbReference>
<sequence>MIENLLSEHDIALHVIAKGKRPALTKISTGLAQRAGITEKTILAGLLAREKVGSTAFGNGIAVPHALLDLSHPVASLTRLSAPIDFDAPDDSQVDLLFALLWPRRDIQQFLPTLASVSRMFRNKFLREALREARSPAEAFAIMCFEPMQFTDSAVAHISCAVSHSSIRSISRRCDSEP</sequence>
<dbReference type="RefSeq" id="WP_184090334.1">
    <property type="nucleotide sequence ID" value="NZ_JACHIJ010000011.1"/>
</dbReference>
<dbReference type="PROSITE" id="PS51094">
    <property type="entry name" value="PTS_EIIA_TYPE_2"/>
    <property type="match status" value="1"/>
</dbReference>
<dbReference type="PANTHER" id="PTHR47738:SF1">
    <property type="entry name" value="NITROGEN REGULATORY PROTEIN"/>
    <property type="match status" value="1"/>
</dbReference>
<reference evidence="2 3" key="1">
    <citation type="submission" date="2020-08" db="EMBL/GenBank/DDBJ databases">
        <title>Genomic Encyclopedia of Type Strains, Phase IV (KMG-IV): sequencing the most valuable type-strain genomes for metagenomic binning, comparative biology and taxonomic classification.</title>
        <authorList>
            <person name="Goeker M."/>
        </authorList>
    </citation>
    <scope>NUCLEOTIDE SEQUENCE [LARGE SCALE GENOMIC DNA]</scope>
    <source>
        <strain evidence="2 3">DSM 17498</strain>
    </source>
</reference>
<dbReference type="InterPro" id="IPR016152">
    <property type="entry name" value="PTrfase/Anion_transptr"/>
</dbReference>
<dbReference type="GO" id="GO:0030295">
    <property type="term" value="F:protein kinase activator activity"/>
    <property type="evidence" value="ECO:0007669"/>
    <property type="project" value="TreeGrafter"/>
</dbReference>
<dbReference type="Pfam" id="PF00359">
    <property type="entry name" value="PTS_EIIA_2"/>
    <property type="match status" value="1"/>
</dbReference>
<dbReference type="Gene3D" id="3.40.930.10">
    <property type="entry name" value="Mannitol-specific EII, Chain A"/>
    <property type="match status" value="1"/>
</dbReference>
<proteinExistence type="predicted"/>
<dbReference type="AlphaFoldDB" id="A0A840N4X3"/>
<dbReference type="PROSITE" id="PS00372">
    <property type="entry name" value="PTS_EIIA_TYPE_2_HIS"/>
    <property type="match status" value="1"/>
</dbReference>
<dbReference type="Proteomes" id="UP000521227">
    <property type="component" value="Unassembled WGS sequence"/>
</dbReference>
<dbReference type="CDD" id="cd00211">
    <property type="entry name" value="PTS_IIA_fru"/>
    <property type="match status" value="1"/>
</dbReference>
<organism evidence="2 3">
    <name type="scientific">Afipia massiliensis</name>
    <dbReference type="NCBI Taxonomy" id="211460"/>
    <lineage>
        <taxon>Bacteria</taxon>
        <taxon>Pseudomonadati</taxon>
        <taxon>Pseudomonadota</taxon>
        <taxon>Alphaproteobacteria</taxon>
        <taxon>Hyphomicrobiales</taxon>
        <taxon>Nitrobacteraceae</taxon>
        <taxon>Afipia</taxon>
    </lineage>
</organism>
<protein>
    <submittedName>
        <fullName evidence="2">PTS system nitrogen regulatory IIA component</fullName>
    </submittedName>
</protein>
<comment type="caution">
    <text evidence="2">The sequence shown here is derived from an EMBL/GenBank/DDBJ whole genome shotgun (WGS) entry which is preliminary data.</text>
</comment>
<dbReference type="PANTHER" id="PTHR47738">
    <property type="entry name" value="PTS SYSTEM FRUCTOSE-LIKE EIIA COMPONENT-RELATED"/>
    <property type="match status" value="1"/>
</dbReference>
<dbReference type="SUPFAM" id="SSF55804">
    <property type="entry name" value="Phoshotransferase/anion transport protein"/>
    <property type="match status" value="1"/>
</dbReference>
<accession>A0A840N4X3</accession>
<name>A0A840N4X3_9BRAD</name>